<dbReference type="EMBL" id="JAUESC010000385">
    <property type="protein sequence ID" value="KAK0577819.1"/>
    <property type="molecule type" value="Genomic_DNA"/>
</dbReference>
<gene>
    <name evidence="2" type="ORF">LWI29_000630</name>
</gene>
<comment type="caution">
    <text evidence="2">The sequence shown here is derived from an EMBL/GenBank/DDBJ whole genome shotgun (WGS) entry which is preliminary data.</text>
</comment>
<dbReference type="PANTHER" id="PTHR22930">
    <property type="match status" value="1"/>
</dbReference>
<reference evidence="2" key="2">
    <citation type="submission" date="2023-06" db="EMBL/GenBank/DDBJ databases">
        <authorList>
            <person name="Swenson N.G."/>
            <person name="Wegrzyn J.L."/>
            <person name="Mcevoy S.L."/>
        </authorList>
    </citation>
    <scope>NUCLEOTIDE SEQUENCE</scope>
    <source>
        <strain evidence="2">NS2018</strain>
        <tissue evidence="2">Leaf</tissue>
    </source>
</reference>
<evidence type="ECO:0000313" key="3">
    <source>
        <dbReference type="Proteomes" id="UP001168877"/>
    </source>
</evidence>
<reference evidence="2" key="1">
    <citation type="journal article" date="2022" name="Plant J.">
        <title>Strategies of tolerance reflected in two North American maple genomes.</title>
        <authorList>
            <person name="McEvoy S.L."/>
            <person name="Sezen U.U."/>
            <person name="Trouern-Trend A."/>
            <person name="McMahon S.M."/>
            <person name="Schaberg P.G."/>
            <person name="Yang J."/>
            <person name="Wegrzyn J.L."/>
            <person name="Swenson N.G."/>
        </authorList>
    </citation>
    <scope>NUCLEOTIDE SEQUENCE</scope>
    <source>
        <strain evidence="2">NS2018</strain>
    </source>
</reference>
<keyword evidence="3" id="KW-1185">Reference proteome</keyword>
<dbReference type="InterPro" id="IPR045249">
    <property type="entry name" value="HARBI1-like"/>
</dbReference>
<organism evidence="2 3">
    <name type="scientific">Acer saccharum</name>
    <name type="common">Sugar maple</name>
    <dbReference type="NCBI Taxonomy" id="4024"/>
    <lineage>
        <taxon>Eukaryota</taxon>
        <taxon>Viridiplantae</taxon>
        <taxon>Streptophyta</taxon>
        <taxon>Embryophyta</taxon>
        <taxon>Tracheophyta</taxon>
        <taxon>Spermatophyta</taxon>
        <taxon>Magnoliopsida</taxon>
        <taxon>eudicotyledons</taxon>
        <taxon>Gunneridae</taxon>
        <taxon>Pentapetalae</taxon>
        <taxon>rosids</taxon>
        <taxon>malvids</taxon>
        <taxon>Sapindales</taxon>
        <taxon>Sapindaceae</taxon>
        <taxon>Hippocastanoideae</taxon>
        <taxon>Acereae</taxon>
        <taxon>Acer</taxon>
    </lineage>
</organism>
<dbReference type="Proteomes" id="UP001168877">
    <property type="component" value="Unassembled WGS sequence"/>
</dbReference>
<dbReference type="AlphaFoldDB" id="A0AA39RPF6"/>
<feature type="domain" description="DUF8040" evidence="1">
    <location>
        <begin position="1"/>
        <end position="70"/>
    </location>
</feature>
<dbReference type="InterPro" id="IPR058353">
    <property type="entry name" value="DUF8040"/>
</dbReference>
<dbReference type="Pfam" id="PF26138">
    <property type="entry name" value="DUF8040"/>
    <property type="match status" value="1"/>
</dbReference>
<proteinExistence type="predicted"/>
<evidence type="ECO:0000259" key="1">
    <source>
        <dbReference type="Pfam" id="PF26138"/>
    </source>
</evidence>
<sequence>MDMNAFAMLCDLIKTRGGLLDYDNVTIEEQIASFVIILAHHNKNRRIQVIFCRSGETISRYVHQVLRALLRLEDVLFVKLTPVPDVCMDSQWQWFKGIPAVKIFLYHIEVQVAAIDTPLLTPRVNGEASRLVVSLRRTLFESLYVESGFNSI</sequence>
<protein>
    <recommendedName>
        <fullName evidence="1">DUF8040 domain-containing protein</fullName>
    </recommendedName>
</protein>
<accession>A0AA39RPF6</accession>
<evidence type="ECO:0000313" key="2">
    <source>
        <dbReference type="EMBL" id="KAK0577819.1"/>
    </source>
</evidence>
<name>A0AA39RPF6_ACESA</name>
<dbReference type="PANTHER" id="PTHR22930:SF281">
    <property type="entry name" value="NUCLEASE"/>
    <property type="match status" value="1"/>
</dbReference>